<name>A0A5K7ZS28_9BACT</name>
<evidence type="ECO:0000313" key="2">
    <source>
        <dbReference type="Proteomes" id="UP000425960"/>
    </source>
</evidence>
<dbReference type="RefSeq" id="WP_155311321.1">
    <property type="nucleotide sequence ID" value="NZ_AP021876.1"/>
</dbReference>
<accession>A0A5K7ZS28</accession>
<dbReference type="NCBIfam" id="NF045682">
    <property type="entry name" value="DVU0772_fam"/>
    <property type="match status" value="1"/>
</dbReference>
<organism evidence="1 2">
    <name type="scientific">Desulfosarcina ovata subsp. sediminis</name>
    <dbReference type="NCBI Taxonomy" id="885957"/>
    <lineage>
        <taxon>Bacteria</taxon>
        <taxon>Pseudomonadati</taxon>
        <taxon>Thermodesulfobacteriota</taxon>
        <taxon>Desulfobacteria</taxon>
        <taxon>Desulfobacterales</taxon>
        <taxon>Desulfosarcinaceae</taxon>
        <taxon>Desulfosarcina</taxon>
    </lineage>
</organism>
<protein>
    <submittedName>
        <fullName evidence="1">Uncharacterized protein</fullName>
    </submittedName>
</protein>
<evidence type="ECO:0000313" key="1">
    <source>
        <dbReference type="EMBL" id="BBO83019.1"/>
    </source>
</evidence>
<dbReference type="EMBL" id="AP021876">
    <property type="protein sequence ID" value="BBO83019.1"/>
    <property type="molecule type" value="Genomic_DNA"/>
</dbReference>
<dbReference type="Proteomes" id="UP000425960">
    <property type="component" value="Chromosome"/>
</dbReference>
<sequence>MMNIDEIKGNRDLVNSIDWDMTPEEAVRLYLEWGNNWARGNYVIRSKDDVSHYFVINTWKDEPVIYFIRRNSDEAVELAKIDLPSDLKKQYLHRQGRHKGVWALDREVKQWLKKKLNAN</sequence>
<proteinExistence type="predicted"/>
<reference evidence="1 2" key="1">
    <citation type="submission" date="2019-11" db="EMBL/GenBank/DDBJ databases">
        <title>Comparative genomics of hydrocarbon-degrading Desulfosarcina strains.</title>
        <authorList>
            <person name="Watanabe M."/>
            <person name="Kojima H."/>
            <person name="Fukui M."/>
        </authorList>
    </citation>
    <scope>NUCLEOTIDE SEQUENCE [LARGE SCALE GENOMIC DNA]</scope>
    <source>
        <strain evidence="1 2">28bB2T</strain>
    </source>
</reference>
<dbReference type="AlphaFoldDB" id="A0A5K7ZS28"/>
<dbReference type="InterPro" id="IPR059223">
    <property type="entry name" value="DVU0772-like"/>
</dbReference>
<dbReference type="KEGG" id="dov:DSCO28_35850"/>
<gene>
    <name evidence="1" type="ORF">DSCO28_35850</name>
</gene>